<dbReference type="InterPro" id="IPR009003">
    <property type="entry name" value="Peptidase_S1_PA"/>
</dbReference>
<dbReference type="GO" id="GO:0006508">
    <property type="term" value="P:proteolysis"/>
    <property type="evidence" value="ECO:0007669"/>
    <property type="project" value="InterPro"/>
</dbReference>
<reference evidence="6" key="1">
    <citation type="submission" date="2018-04" db="EMBL/GenBank/DDBJ databases">
        <authorList>
            <person name="Go L.Y."/>
            <person name="Mitchell J.A."/>
        </authorList>
    </citation>
    <scope>NUCLEOTIDE SEQUENCE</scope>
    <source>
        <tissue evidence="6">Whole organism</tissue>
    </source>
</reference>
<feature type="chain" id="PRO_5033342755" evidence="4">
    <location>
        <begin position="18"/>
        <end position="484"/>
    </location>
</feature>
<dbReference type="InterPro" id="IPR040973">
    <property type="entry name" value="CLIP_SPH_Scar"/>
</dbReference>
<dbReference type="GO" id="GO:0004252">
    <property type="term" value="F:serine-type endopeptidase activity"/>
    <property type="evidence" value="ECO:0007669"/>
    <property type="project" value="InterPro"/>
</dbReference>
<gene>
    <name evidence="6" type="primary">CSON014394</name>
</gene>
<evidence type="ECO:0000313" key="6">
    <source>
        <dbReference type="EMBL" id="SSX06971.1"/>
    </source>
</evidence>
<keyword evidence="4" id="KW-0732">Signal</keyword>
<reference evidence="7" key="2">
    <citation type="submission" date="2018-07" db="EMBL/GenBank/DDBJ databases">
        <authorList>
            <person name="Quirk P.G."/>
            <person name="Krulwich T.A."/>
        </authorList>
    </citation>
    <scope>NUCLEOTIDE SEQUENCE</scope>
</reference>
<evidence type="ECO:0000313" key="7">
    <source>
        <dbReference type="EMBL" id="SSX27315.1"/>
    </source>
</evidence>
<protein>
    <submittedName>
        <fullName evidence="6">CSON014394 protein</fullName>
    </submittedName>
</protein>
<evidence type="ECO:0000256" key="1">
    <source>
        <dbReference type="ARBA" id="ARBA00023157"/>
    </source>
</evidence>
<accession>A0A336KSQ0</accession>
<evidence type="ECO:0000259" key="5">
    <source>
        <dbReference type="PROSITE" id="PS50240"/>
    </source>
</evidence>
<dbReference type="InterPro" id="IPR001254">
    <property type="entry name" value="Trypsin_dom"/>
</dbReference>
<dbReference type="Pfam" id="PF18399">
    <property type="entry name" value="CLIP_SPH_Scar"/>
    <property type="match status" value="1"/>
</dbReference>
<dbReference type="Gene3D" id="2.40.10.10">
    <property type="entry name" value="Trypsin-like serine proteases"/>
    <property type="match status" value="2"/>
</dbReference>
<evidence type="ECO:0000256" key="3">
    <source>
        <dbReference type="ARBA" id="ARBA00024195"/>
    </source>
</evidence>
<sequence length="484" mass="52691">MLKLLIGVLLCLGSSFAQSPFGIYTFKCSSAMVCVDLNVCDQFGMIAKNAVSLTEEEEAFRQPLVPCKKPDGARGVCCRDPEYKDDWPTDQNPEIPCNPPNVRLDNGRCVPPTPPPKKIQVDECPPPLIKLPNGSCGCKPPLTLVNGKCEVVCKPPQVLLPNGKCGTECKPPQVLLPGGKCGTVTTTTTTTTTRAPTTTKKITTTIRPPSKIVLPPPIGIDEAPGCPRRNRTAMPDLVYKPYDSSDFEAGAGEFPWQGAVFTSAGQFLCGCYNTQNSTCTTTASCVKGYKPSDLIVVVGVYNIANLKAVADKPPQSSVVKHIAFDPQYSSSTGKYDIAILHLVNRVKYNYYTKAICLDNYYAIPFESYDDCVVTGWGNGDTVHYVDVVLLSEAECKKSVPGFDAKAMACAKPNHEVCRLAEFGGGFHCRETGKRNKKSSDVYLLKGTYSAVTSCDSSQVITFSRIDFDWFEEALYNPLKYPLRG</sequence>
<evidence type="ECO:0000256" key="2">
    <source>
        <dbReference type="ARBA" id="ARBA00023180"/>
    </source>
</evidence>
<dbReference type="PANTHER" id="PTHR24256">
    <property type="entry name" value="TRYPTASE-RELATED"/>
    <property type="match status" value="1"/>
</dbReference>
<dbReference type="AlphaFoldDB" id="A0A336KSQ0"/>
<dbReference type="EMBL" id="UFQS01000798">
    <property type="protein sequence ID" value="SSX06971.1"/>
    <property type="molecule type" value="Genomic_DNA"/>
</dbReference>
<evidence type="ECO:0000256" key="4">
    <source>
        <dbReference type="SAM" id="SignalP"/>
    </source>
</evidence>
<dbReference type="InterPro" id="IPR043504">
    <property type="entry name" value="Peptidase_S1_PA_chymotrypsin"/>
</dbReference>
<dbReference type="PROSITE" id="PS50240">
    <property type="entry name" value="TRYPSIN_DOM"/>
    <property type="match status" value="1"/>
</dbReference>
<organism evidence="6">
    <name type="scientific">Culicoides sonorensis</name>
    <name type="common">Biting midge</name>
    <dbReference type="NCBI Taxonomy" id="179676"/>
    <lineage>
        <taxon>Eukaryota</taxon>
        <taxon>Metazoa</taxon>
        <taxon>Ecdysozoa</taxon>
        <taxon>Arthropoda</taxon>
        <taxon>Hexapoda</taxon>
        <taxon>Insecta</taxon>
        <taxon>Pterygota</taxon>
        <taxon>Neoptera</taxon>
        <taxon>Endopterygota</taxon>
        <taxon>Diptera</taxon>
        <taxon>Nematocera</taxon>
        <taxon>Chironomoidea</taxon>
        <taxon>Ceratopogonidae</taxon>
        <taxon>Ceratopogoninae</taxon>
        <taxon>Culicoides</taxon>
        <taxon>Monoculicoides</taxon>
    </lineage>
</organism>
<dbReference type="InterPro" id="IPR051487">
    <property type="entry name" value="Ser/Thr_Proteases_Immune/Dev"/>
</dbReference>
<feature type="signal peptide" evidence="4">
    <location>
        <begin position="1"/>
        <end position="17"/>
    </location>
</feature>
<name>A0A336KSQ0_CULSO</name>
<dbReference type="Pfam" id="PF00089">
    <property type="entry name" value="Trypsin"/>
    <property type="match status" value="1"/>
</dbReference>
<dbReference type="EMBL" id="UFQT01000798">
    <property type="protein sequence ID" value="SSX27315.1"/>
    <property type="molecule type" value="Genomic_DNA"/>
</dbReference>
<proteinExistence type="inferred from homology"/>
<feature type="domain" description="Peptidase S1" evidence="5">
    <location>
        <begin position="237"/>
        <end position="475"/>
    </location>
</feature>
<comment type="similarity">
    <text evidence="3">Belongs to the peptidase S1 family. CLIP subfamily.</text>
</comment>
<keyword evidence="1" id="KW-1015">Disulfide bond</keyword>
<dbReference type="VEuPathDB" id="VectorBase:CSON014394"/>
<dbReference type="SUPFAM" id="SSF50494">
    <property type="entry name" value="Trypsin-like serine proteases"/>
    <property type="match status" value="1"/>
</dbReference>
<dbReference type="SMART" id="SM00020">
    <property type="entry name" value="Tryp_SPc"/>
    <property type="match status" value="1"/>
</dbReference>
<keyword evidence="2" id="KW-0325">Glycoprotein</keyword>